<name>A0A418KSY2_9ACTN</name>
<dbReference type="AlphaFoldDB" id="A0A418KSY2"/>
<reference evidence="1 2" key="1">
    <citation type="submission" date="2018-09" db="EMBL/GenBank/DDBJ databases">
        <title>Isolation, diversity and antifungal activity of actinobacteria from wheat.</title>
        <authorList>
            <person name="Han C."/>
        </authorList>
    </citation>
    <scope>NUCLEOTIDE SEQUENCE [LARGE SCALE GENOMIC DNA]</scope>
    <source>
        <strain evidence="1 2">NEAU-YY265</strain>
    </source>
</reference>
<comment type="caution">
    <text evidence="1">The sequence shown here is derived from an EMBL/GenBank/DDBJ whole genome shotgun (WGS) entry which is preliminary data.</text>
</comment>
<dbReference type="Proteomes" id="UP000284057">
    <property type="component" value="Unassembled WGS sequence"/>
</dbReference>
<dbReference type="EMBL" id="QUAL01000078">
    <property type="protein sequence ID" value="RIQ28601.1"/>
    <property type="molecule type" value="Genomic_DNA"/>
</dbReference>
<dbReference type="RefSeq" id="WP_119659596.1">
    <property type="nucleotide sequence ID" value="NZ_QUAL01000078.1"/>
</dbReference>
<sequence>MQRMVLIAMGLVLLVVAGVAGVVVQRQGERIDELEAAVSDLLTTRADDAGDRAGVDDAARLDEIERQLGFDAPSWPAEAVDERITQLEWDLGLICAYLHRTGAEVLC</sequence>
<evidence type="ECO:0000313" key="1">
    <source>
        <dbReference type="EMBL" id="RIQ28601.1"/>
    </source>
</evidence>
<dbReference type="OrthoDB" id="5195224at2"/>
<accession>A0A418KSY2</accession>
<organism evidence="1 2">
    <name type="scientific">Jiangella rhizosphaerae</name>
    <dbReference type="NCBI Taxonomy" id="2293569"/>
    <lineage>
        <taxon>Bacteria</taxon>
        <taxon>Bacillati</taxon>
        <taxon>Actinomycetota</taxon>
        <taxon>Actinomycetes</taxon>
        <taxon>Jiangellales</taxon>
        <taxon>Jiangellaceae</taxon>
        <taxon>Jiangella</taxon>
    </lineage>
</organism>
<keyword evidence="2" id="KW-1185">Reference proteome</keyword>
<protein>
    <submittedName>
        <fullName evidence="1">Uncharacterized protein</fullName>
    </submittedName>
</protein>
<proteinExistence type="predicted"/>
<gene>
    <name evidence="1" type="ORF">DY240_08975</name>
</gene>
<evidence type="ECO:0000313" key="2">
    <source>
        <dbReference type="Proteomes" id="UP000284057"/>
    </source>
</evidence>